<sequence>MKKYSLLSFLFLSIFVACSPKVECPEPPNSLITTSLTSDYADLDGDIISNVRIRGYIFPEESFATILAALEIHPGIPYNQQKYLHLEVYEMFINGFSDMLVNGYNHDLLATEAVASYPSDAKITFDVATYEATINGQPVNFLKTYTTAGASTRNLLSPTKTWHLEDILWLEMTTGEFPAEVGNRYYILWMLEGYIWNNDRDKMIVRVLGQEMHDLSLYTVIP</sequence>
<reference evidence="2" key="1">
    <citation type="submission" date="2020-03" db="EMBL/GenBank/DDBJ databases">
        <title>Spirochaetal bacteria isolated from arthropods constitute a novel genus Entomospira genus novum within the order Spirochaetales.</title>
        <authorList>
            <person name="Grana-Miraglia L."/>
            <person name="Sikutova S."/>
            <person name="Fingerle V."/>
            <person name="Sing A."/>
            <person name="Castillo-Ramirez S."/>
            <person name="Margos G."/>
            <person name="Rudolf I."/>
        </authorList>
    </citation>
    <scope>NUCLEOTIDE SEQUENCE</scope>
    <source>
        <strain evidence="2">BR149</strain>
    </source>
</reference>
<keyword evidence="1" id="KW-0732">Signal</keyword>
<feature type="chain" id="PRO_5038137503" description="Lipoprotein" evidence="1">
    <location>
        <begin position="20"/>
        <end position="222"/>
    </location>
</feature>
<evidence type="ECO:0000256" key="1">
    <source>
        <dbReference type="SAM" id="SignalP"/>
    </source>
</evidence>
<keyword evidence="3" id="KW-1185">Reference proteome</keyword>
<dbReference type="RefSeq" id="WP_167695819.1">
    <property type="nucleotide sequence ID" value="NZ_CP118181.1"/>
</dbReference>
<dbReference type="AlphaFoldDB" id="A0A968GH49"/>
<feature type="signal peptide" evidence="1">
    <location>
        <begin position="1"/>
        <end position="19"/>
    </location>
</feature>
<evidence type="ECO:0000313" key="2">
    <source>
        <dbReference type="EMBL" id="NIZ69736.1"/>
    </source>
</evidence>
<organism evidence="2 3">
    <name type="scientific">Entomospira culicis</name>
    <dbReference type="NCBI Taxonomy" id="2719989"/>
    <lineage>
        <taxon>Bacteria</taxon>
        <taxon>Pseudomonadati</taxon>
        <taxon>Spirochaetota</taxon>
        <taxon>Spirochaetia</taxon>
        <taxon>Spirochaetales</taxon>
        <taxon>Spirochaetaceae</taxon>
        <taxon>Entomospira</taxon>
    </lineage>
</organism>
<dbReference type="EMBL" id="JAATLM010000001">
    <property type="protein sequence ID" value="NIZ69736.1"/>
    <property type="molecule type" value="Genomic_DNA"/>
</dbReference>
<dbReference type="PROSITE" id="PS51257">
    <property type="entry name" value="PROKAR_LIPOPROTEIN"/>
    <property type="match status" value="1"/>
</dbReference>
<evidence type="ECO:0008006" key="4">
    <source>
        <dbReference type="Google" id="ProtNLM"/>
    </source>
</evidence>
<gene>
    <name evidence="2" type="ORF">HCT48_05865</name>
</gene>
<dbReference type="Proteomes" id="UP000778951">
    <property type="component" value="Unassembled WGS sequence"/>
</dbReference>
<protein>
    <recommendedName>
        <fullName evidence="4">Lipoprotein</fullName>
    </recommendedName>
</protein>
<evidence type="ECO:0000313" key="3">
    <source>
        <dbReference type="Proteomes" id="UP000778951"/>
    </source>
</evidence>
<proteinExistence type="predicted"/>
<comment type="caution">
    <text evidence="2">The sequence shown here is derived from an EMBL/GenBank/DDBJ whole genome shotgun (WGS) entry which is preliminary data.</text>
</comment>
<name>A0A968GH49_9SPIO</name>
<accession>A0A968GH49</accession>